<keyword evidence="4 8" id="KW-0489">Methyltransferase</keyword>
<dbReference type="Ensembl" id="ENSMFAT00000008826.2">
    <property type="protein sequence ID" value="ENSMFAP00000034596.2"/>
    <property type="gene ID" value="ENSMFAG00000003764.2"/>
</dbReference>
<dbReference type="InterPro" id="IPR050082">
    <property type="entry name" value="RNA_methyltr_RlmE"/>
</dbReference>
<dbReference type="VEuPathDB" id="HostDB:ENSMFAG00000003764"/>
<dbReference type="Pfam" id="PF11861">
    <property type="entry name" value="DUF3381"/>
    <property type="match status" value="1"/>
</dbReference>
<evidence type="ECO:0000259" key="11">
    <source>
        <dbReference type="Pfam" id="PF07780"/>
    </source>
</evidence>
<protein>
    <recommendedName>
        <fullName evidence="8">pre-rRNA processing protein FTSJ3</fullName>
        <ecNumber evidence="8">2.1.1.-</ecNumber>
    </recommendedName>
    <alternativeName>
        <fullName evidence="8">2'-O-ribose RNA methyltransferase SPB1 homolog</fullName>
    </alternativeName>
    <alternativeName>
        <fullName evidence="8">Protein ftsJ homolog 3</fullName>
    </alternativeName>
    <alternativeName>
        <fullName evidence="8">Putative rRNA methyltransferase 3</fullName>
    </alternativeName>
</protein>
<dbReference type="InterPro" id="IPR024576">
    <property type="entry name" value="rRNA_MeTfrase_Spb1_DUF3381"/>
</dbReference>
<feature type="binding site" evidence="8">
    <location>
        <position position="58"/>
    </location>
    <ligand>
        <name>S-adenosyl-L-methionine</name>
        <dbReference type="ChEBI" id="CHEBI:59789"/>
    </ligand>
</feature>
<dbReference type="GO" id="GO:0030688">
    <property type="term" value="C:preribosome, small subunit precursor"/>
    <property type="evidence" value="ECO:0007669"/>
    <property type="project" value="UniProtKB-UniRule"/>
</dbReference>
<evidence type="ECO:0000259" key="12">
    <source>
        <dbReference type="Pfam" id="PF11861"/>
    </source>
</evidence>
<dbReference type="Pfam" id="PF01728">
    <property type="entry name" value="FtsJ"/>
    <property type="match status" value="1"/>
</dbReference>
<evidence type="ECO:0000313" key="14">
    <source>
        <dbReference type="Proteomes" id="UP000233100"/>
    </source>
</evidence>
<evidence type="ECO:0000313" key="13">
    <source>
        <dbReference type="Ensembl" id="ENSMFAP00000034596.2"/>
    </source>
</evidence>
<name>A0A2K5WBX6_MACFA</name>
<evidence type="ECO:0000256" key="4">
    <source>
        <dbReference type="ARBA" id="ARBA00022603"/>
    </source>
</evidence>
<keyword evidence="2 8" id="KW-0690">Ribosome biogenesis</keyword>
<dbReference type="GO" id="GO:0005694">
    <property type="term" value="C:chromosome"/>
    <property type="evidence" value="ECO:0007669"/>
    <property type="project" value="Ensembl"/>
</dbReference>
<feature type="binding site" evidence="8">
    <location>
        <position position="117"/>
    </location>
    <ligand>
        <name>S-adenosyl-L-methionine</name>
        <dbReference type="ChEBI" id="CHEBI:59789"/>
    </ligand>
</feature>
<feature type="binding site" evidence="8">
    <location>
        <position position="56"/>
    </location>
    <ligand>
        <name>S-adenosyl-L-methionine</name>
        <dbReference type="ChEBI" id="CHEBI:59789"/>
    </ligand>
</feature>
<dbReference type="Bgee" id="ENSMFAG00000003764">
    <property type="expression patterns" value="Expressed in lymph node and 13 other cell types or tissues"/>
</dbReference>
<feature type="domain" description="Ribosomal RNA methyltransferase SPB1-like C-terminal" evidence="11">
    <location>
        <begin position="633"/>
        <end position="836"/>
    </location>
</feature>
<dbReference type="GO" id="GO:0005654">
    <property type="term" value="C:nucleoplasm"/>
    <property type="evidence" value="ECO:0007669"/>
    <property type="project" value="Ensembl"/>
</dbReference>
<feature type="coiled-coil region" evidence="8">
    <location>
        <begin position="737"/>
        <end position="774"/>
    </location>
</feature>
<reference evidence="13" key="3">
    <citation type="submission" date="2025-09" db="UniProtKB">
        <authorList>
            <consortium name="Ensembl"/>
        </authorList>
    </citation>
    <scope>IDENTIFICATION</scope>
</reference>
<dbReference type="GO" id="GO:0016435">
    <property type="term" value="F:rRNA (guanine) methyltransferase activity"/>
    <property type="evidence" value="ECO:0007669"/>
    <property type="project" value="TreeGrafter"/>
</dbReference>
<dbReference type="AlphaFoldDB" id="A0A2K5WBX6"/>
<feature type="region of interest" description="Disordered" evidence="9">
    <location>
        <begin position="453"/>
        <end position="482"/>
    </location>
</feature>
<feature type="domain" description="Ribosomal RNA methyltransferase FtsJ" evidence="10">
    <location>
        <begin position="24"/>
        <end position="200"/>
    </location>
</feature>
<dbReference type="GO" id="GO:0030687">
    <property type="term" value="C:preribosome, large subunit precursor"/>
    <property type="evidence" value="ECO:0007669"/>
    <property type="project" value="TreeGrafter"/>
</dbReference>
<dbReference type="Pfam" id="PF07780">
    <property type="entry name" value="Spb1_C"/>
    <property type="match status" value="1"/>
</dbReference>
<dbReference type="Gene3D" id="3.40.50.150">
    <property type="entry name" value="Vaccinia Virus protein VP39"/>
    <property type="match status" value="1"/>
</dbReference>
<feature type="region of interest" description="Disordered" evidence="9">
    <location>
        <begin position="334"/>
        <end position="366"/>
    </location>
</feature>
<feature type="binding site" evidence="8">
    <location>
        <position position="92"/>
    </location>
    <ligand>
        <name>S-adenosyl-L-methionine</name>
        <dbReference type="ChEBI" id="CHEBI:59789"/>
    </ligand>
</feature>
<dbReference type="PANTHER" id="PTHR10920">
    <property type="entry name" value="RIBOSOMAL RNA METHYLTRANSFERASE"/>
    <property type="match status" value="1"/>
</dbReference>
<dbReference type="PANTHER" id="PTHR10920:SF13">
    <property type="entry name" value="PRE-RRNA 2'-O-RIBOSE RNA METHYLTRANSFERASE FTSJ3"/>
    <property type="match status" value="1"/>
</dbReference>
<dbReference type="SUPFAM" id="SSF53335">
    <property type="entry name" value="S-adenosyl-L-methionine-dependent methyltransferases"/>
    <property type="match status" value="1"/>
</dbReference>
<keyword evidence="5 8" id="KW-0808">Transferase</keyword>
<comment type="subcellular location">
    <subcellularLocation>
        <location evidence="1 8">Nucleus</location>
        <location evidence="1 8">Nucleolus</location>
    </subcellularLocation>
</comment>
<feature type="active site" description="Proton acceptor" evidence="8">
    <location>
        <position position="157"/>
    </location>
</feature>
<dbReference type="EC" id="2.1.1.-" evidence="8"/>
<keyword evidence="8" id="KW-0175">Coiled coil</keyword>
<accession>A0A2K5WBX6</accession>
<evidence type="ECO:0000256" key="6">
    <source>
        <dbReference type="ARBA" id="ARBA00022691"/>
    </source>
</evidence>
<organism evidence="13 14">
    <name type="scientific">Macaca fascicularis</name>
    <name type="common">Crab-eating macaque</name>
    <name type="synonym">Cynomolgus monkey</name>
    <dbReference type="NCBI Taxonomy" id="9541"/>
    <lineage>
        <taxon>Eukaryota</taxon>
        <taxon>Metazoa</taxon>
        <taxon>Chordata</taxon>
        <taxon>Craniata</taxon>
        <taxon>Vertebrata</taxon>
        <taxon>Euteleostomi</taxon>
        <taxon>Mammalia</taxon>
        <taxon>Eutheria</taxon>
        <taxon>Euarchontoglires</taxon>
        <taxon>Primates</taxon>
        <taxon>Haplorrhini</taxon>
        <taxon>Catarrhini</taxon>
        <taxon>Cercopithecidae</taxon>
        <taxon>Cercopithecinae</taxon>
        <taxon>Macaca</taxon>
    </lineage>
</organism>
<comment type="subunit">
    <text evidence="8">Interacts with NIP7.</text>
</comment>
<dbReference type="HAMAP" id="MF_01547">
    <property type="entry name" value="RNA_methyltr_E"/>
    <property type="match status" value="1"/>
</dbReference>
<evidence type="ECO:0000256" key="8">
    <source>
        <dbReference type="HAMAP-Rule" id="MF_03163"/>
    </source>
</evidence>
<dbReference type="InterPro" id="IPR028589">
    <property type="entry name" value="SPB1-like"/>
</dbReference>
<dbReference type="FunFam" id="3.40.50.150:FF:000004">
    <property type="entry name" value="AdoMet-dependent rRNA methyltransferase SPB1"/>
    <property type="match status" value="1"/>
</dbReference>
<dbReference type="InterPro" id="IPR015507">
    <property type="entry name" value="rRNA-MeTfrase_E"/>
</dbReference>
<evidence type="ECO:0000259" key="10">
    <source>
        <dbReference type="Pfam" id="PF01728"/>
    </source>
</evidence>
<dbReference type="InterPro" id="IPR012920">
    <property type="entry name" value="rRNA_MeTfrase_SPB1-like_C"/>
</dbReference>
<reference evidence="13 14" key="1">
    <citation type="submission" date="2013-03" db="EMBL/GenBank/DDBJ databases">
        <authorList>
            <person name="Warren W."/>
            <person name="Wilson R.K."/>
        </authorList>
    </citation>
    <scope>NUCLEOTIDE SEQUENCE</scope>
</reference>
<feature type="domain" description="DUF3381" evidence="12">
    <location>
        <begin position="232"/>
        <end position="397"/>
    </location>
</feature>
<comment type="catalytic activity">
    <reaction evidence="8">
        <text>a ribonucleotide in rRNA + S-adenosyl-L-methionine = a 2'-O-methylribonucleotide in rRNA + S-adenosyl-L-homocysteine + H(+)</text>
        <dbReference type="Rhea" id="RHEA:48628"/>
        <dbReference type="Rhea" id="RHEA-COMP:12164"/>
        <dbReference type="Rhea" id="RHEA-COMP:12165"/>
        <dbReference type="ChEBI" id="CHEBI:15378"/>
        <dbReference type="ChEBI" id="CHEBI:57856"/>
        <dbReference type="ChEBI" id="CHEBI:59789"/>
        <dbReference type="ChEBI" id="CHEBI:90675"/>
        <dbReference type="ChEBI" id="CHEBI:90676"/>
    </reaction>
</comment>
<evidence type="ECO:0000256" key="1">
    <source>
        <dbReference type="ARBA" id="ARBA00004604"/>
    </source>
</evidence>
<feature type="compositionally biased region" description="Low complexity" evidence="9">
    <location>
        <begin position="560"/>
        <end position="572"/>
    </location>
</feature>
<reference evidence="13" key="2">
    <citation type="submission" date="2025-08" db="UniProtKB">
        <authorList>
            <consortium name="Ensembl"/>
        </authorList>
    </citation>
    <scope>IDENTIFICATION</scope>
</reference>
<feature type="compositionally biased region" description="Basic and acidic residues" evidence="9">
    <location>
        <begin position="822"/>
        <end position="835"/>
    </location>
</feature>
<dbReference type="GO" id="GO:0000463">
    <property type="term" value="P:maturation of LSU-rRNA from tricistronic rRNA transcript (SSU-rRNA, 5.8S rRNA, LSU-rRNA)"/>
    <property type="evidence" value="ECO:0007669"/>
    <property type="project" value="TreeGrafter"/>
</dbReference>
<dbReference type="InterPro" id="IPR002877">
    <property type="entry name" value="RNA_MeTrfase_FtsJ_dom"/>
</dbReference>
<dbReference type="Proteomes" id="UP000233100">
    <property type="component" value="Chromosome 16"/>
</dbReference>
<dbReference type="GO" id="GO:0005730">
    <property type="term" value="C:nucleolus"/>
    <property type="evidence" value="ECO:0007669"/>
    <property type="project" value="UniProtKB-SubCell"/>
</dbReference>
<proteinExistence type="inferred from homology"/>
<dbReference type="GO" id="GO:0000466">
    <property type="term" value="P:maturation of 5.8S rRNA from tricistronic rRNA transcript (SSU-rRNA, 5.8S rRNA, LSU-rRNA)"/>
    <property type="evidence" value="ECO:0007669"/>
    <property type="project" value="TreeGrafter"/>
</dbReference>
<dbReference type="HAMAP" id="MF_03163">
    <property type="entry name" value="RNA_methyltr_E_SPB1"/>
    <property type="match status" value="1"/>
</dbReference>
<keyword evidence="7 8" id="KW-0539">Nucleus</keyword>
<feature type="region of interest" description="Disordered" evidence="9">
    <location>
        <begin position="555"/>
        <end position="574"/>
    </location>
</feature>
<keyword evidence="14" id="KW-1185">Reference proteome</keyword>
<dbReference type="InterPro" id="IPR029063">
    <property type="entry name" value="SAM-dependent_MTases_sf"/>
</dbReference>
<comment type="similarity">
    <text evidence="8">Belongs to the class I-like SAM-binding methyltransferase superfamily. RNA methyltransferase RlmE family. SPB1 subfamily.</text>
</comment>
<dbReference type="GO" id="GO:0008650">
    <property type="term" value="F:rRNA (uridine-2'-O-)-methyltransferase activity"/>
    <property type="evidence" value="ECO:0007669"/>
    <property type="project" value="TreeGrafter"/>
</dbReference>
<feature type="region of interest" description="Disordered" evidence="9">
    <location>
        <begin position="586"/>
        <end position="648"/>
    </location>
</feature>
<evidence type="ECO:0000256" key="7">
    <source>
        <dbReference type="ARBA" id="ARBA00023242"/>
    </source>
</evidence>
<feature type="binding site" evidence="8">
    <location>
        <position position="76"/>
    </location>
    <ligand>
        <name>S-adenosyl-L-methionine</name>
        <dbReference type="ChEBI" id="CHEBI:59789"/>
    </ligand>
</feature>
<evidence type="ECO:0000256" key="2">
    <source>
        <dbReference type="ARBA" id="ARBA00022517"/>
    </source>
</evidence>
<evidence type="ECO:0000256" key="5">
    <source>
        <dbReference type="ARBA" id="ARBA00022679"/>
    </source>
</evidence>
<evidence type="ECO:0000256" key="9">
    <source>
        <dbReference type="SAM" id="MobiDB-lite"/>
    </source>
</evidence>
<sequence length="894" mass="101753">MGKKGKVGKSRRDKFYHLAKETGYRSRSAFKLIQLNRRFQFLQKARALLDLCAAPGGWLQVAAKFMPVSSLIVGVDLVPIKPLPNVVTLQEDITTERCRQALRKELKTWKVDVVLNDGAPNVGASWVHDAYSQAHLTLMALRLACDFLARGGCFITKVFRSRDYQPLLWIFQQLFRRVQATKPQASRHESAEIFVVCQGFLAPDKVDSKFFDPKFAFKEVEVQAKTVTELVTKKKPKAEGYAEGDLTLYHRTSVTDFLRAANPVDFLSKASEIMVDDEELAQHPATTEDIRVCCQDIRVLGRKELRLLLNWRTKLRRYVAKKLKEQAKALDISLSSGEEDEGDEEDSTAGITKQPSKEEEEEEQLNQTLAEMKAQEVAELKRKKKKLLREQRKQRERVELKMDLPGISIADEGETGMFSLRTIRGHQLLEEVTQGDMSAADTFLSDLPRDDIYVSDVEDDGDDTSADSDLDPEELAGVRGHQDLRDQKRVRFTEVEDDKEEEEEEENPLLVPLEEKAILQEEQANLWFSKGSFVGIEDDADEALEISQAQLLFESRRKGQQQQPQQLPQTLPSCLKTEIMSPLCRDEAPKGTEASSGTEAATGPEGEEEDGISDSDSSSSSEDEESREPLRGKKRSRGPKSDDNGFEIVPIEDPAKHRILDPEGLALGAVIASSKKAKRDLIDNSFNRYTFNEDEGELPEWFVQEEKQHRIRQLPIGKKEVEHYRKRWREINARPIKKVAEAKARKKRRMLKRLEQTRKKAEAVVNTVDISEREKVAQLRSLYKKAGFGKEKHHVTYVVAKKGVGRKVRRPAGVRGHFKVVDSRMKKDQRAQQRKEQKKKHKRNCLKNSEAGCLELPWWSSAERTMSSCLPEGRSPMKALLNCVDRPTTLFLNC</sequence>
<comment type="function">
    <text evidence="8">Probable methyltransferase involved in the processing of the 34S pre-rRNA to 18S rRNA and in 40S ribosomal subunit formation.</text>
</comment>
<feature type="compositionally biased region" description="Acidic residues" evidence="9">
    <location>
        <begin position="456"/>
        <end position="474"/>
    </location>
</feature>
<evidence type="ECO:0000256" key="3">
    <source>
        <dbReference type="ARBA" id="ARBA00022552"/>
    </source>
</evidence>
<gene>
    <name evidence="8 13" type="primary">FTSJ3</name>
</gene>
<feature type="compositionally biased region" description="Acidic residues" evidence="9">
    <location>
        <begin position="337"/>
        <end position="347"/>
    </location>
</feature>
<dbReference type="GeneTree" id="ENSGT00550000075004"/>
<keyword evidence="6 8" id="KW-0949">S-adenosyl-L-methionine</keyword>
<keyword evidence="3 8" id="KW-0698">rRNA processing</keyword>
<feature type="region of interest" description="Disordered" evidence="9">
    <location>
        <begin position="822"/>
        <end position="844"/>
    </location>
</feature>